<evidence type="ECO:0000259" key="1">
    <source>
        <dbReference type="PROSITE" id="PS50887"/>
    </source>
</evidence>
<evidence type="ECO:0000313" key="2">
    <source>
        <dbReference type="EMBL" id="MFC4291146.1"/>
    </source>
</evidence>
<dbReference type="InterPro" id="IPR052163">
    <property type="entry name" value="DGC-Regulatory_Protein"/>
</dbReference>
<organism evidence="2 3">
    <name type="scientific">Sphingorhabdus arenilitoris</name>
    <dbReference type="NCBI Taxonomy" id="1490041"/>
    <lineage>
        <taxon>Bacteria</taxon>
        <taxon>Pseudomonadati</taxon>
        <taxon>Pseudomonadota</taxon>
        <taxon>Alphaproteobacteria</taxon>
        <taxon>Sphingomonadales</taxon>
        <taxon>Sphingomonadaceae</taxon>
        <taxon>Sphingorhabdus</taxon>
    </lineage>
</organism>
<dbReference type="Proteomes" id="UP001595887">
    <property type="component" value="Unassembled WGS sequence"/>
</dbReference>
<name>A0ABV8RFU7_9SPHN</name>
<dbReference type="EMBL" id="JBHSDH010000010">
    <property type="protein sequence ID" value="MFC4291146.1"/>
    <property type="molecule type" value="Genomic_DNA"/>
</dbReference>
<dbReference type="NCBIfam" id="TIGR00254">
    <property type="entry name" value="GGDEF"/>
    <property type="match status" value="1"/>
</dbReference>
<dbReference type="InterPro" id="IPR029787">
    <property type="entry name" value="Nucleotide_cyclase"/>
</dbReference>
<keyword evidence="3" id="KW-1185">Reference proteome</keyword>
<dbReference type="PROSITE" id="PS50887">
    <property type="entry name" value="GGDEF"/>
    <property type="match status" value="1"/>
</dbReference>
<feature type="domain" description="GGDEF" evidence="1">
    <location>
        <begin position="71"/>
        <end position="196"/>
    </location>
</feature>
<sequence>MMMNNIAKPGDVHGKGGDQLTALEKENRQLLSRIAELERLVRRDTLTPLYNRRHFIETLDQWIWRAHRYGGDFGLMFIDVDQLKAINDQHGHDAGDKMLITIAKALQNSVRRSDIVARMGGDEFGMLLENINVTALPDKADKISKAISKQWFDYEGHSLKPAISIGFTAIEGGVAAAEHLTRADKSMYEAKQAKQR</sequence>
<comment type="caution">
    <text evidence="2">The sequence shown here is derived from an EMBL/GenBank/DDBJ whole genome shotgun (WGS) entry which is preliminary data.</text>
</comment>
<dbReference type="Pfam" id="PF00990">
    <property type="entry name" value="GGDEF"/>
    <property type="match status" value="1"/>
</dbReference>
<protein>
    <submittedName>
        <fullName evidence="2">GGDEF domain-containing protein</fullName>
    </submittedName>
</protein>
<evidence type="ECO:0000313" key="3">
    <source>
        <dbReference type="Proteomes" id="UP001595887"/>
    </source>
</evidence>
<dbReference type="PANTHER" id="PTHR46663">
    <property type="entry name" value="DIGUANYLATE CYCLASE DGCT-RELATED"/>
    <property type="match status" value="1"/>
</dbReference>
<dbReference type="InterPro" id="IPR000160">
    <property type="entry name" value="GGDEF_dom"/>
</dbReference>
<dbReference type="InterPro" id="IPR043128">
    <property type="entry name" value="Rev_trsase/Diguanyl_cyclase"/>
</dbReference>
<accession>A0ABV8RFU7</accession>
<dbReference type="CDD" id="cd01949">
    <property type="entry name" value="GGDEF"/>
    <property type="match status" value="1"/>
</dbReference>
<gene>
    <name evidence="2" type="ORF">ACFOWX_01825</name>
</gene>
<dbReference type="PANTHER" id="PTHR46663:SF4">
    <property type="entry name" value="DIGUANYLATE CYCLASE DGCT-RELATED"/>
    <property type="match status" value="1"/>
</dbReference>
<reference evidence="3" key="1">
    <citation type="journal article" date="2019" name="Int. J. Syst. Evol. Microbiol.">
        <title>The Global Catalogue of Microorganisms (GCM) 10K type strain sequencing project: providing services to taxonomists for standard genome sequencing and annotation.</title>
        <authorList>
            <consortium name="The Broad Institute Genomics Platform"/>
            <consortium name="The Broad Institute Genome Sequencing Center for Infectious Disease"/>
            <person name="Wu L."/>
            <person name="Ma J."/>
        </authorList>
    </citation>
    <scope>NUCLEOTIDE SEQUENCE [LARGE SCALE GENOMIC DNA]</scope>
    <source>
        <strain evidence="3">CECT 8531</strain>
    </source>
</reference>
<dbReference type="Gene3D" id="3.30.70.270">
    <property type="match status" value="1"/>
</dbReference>
<proteinExistence type="predicted"/>
<dbReference type="SUPFAM" id="SSF55073">
    <property type="entry name" value="Nucleotide cyclase"/>
    <property type="match status" value="1"/>
</dbReference>
<dbReference type="RefSeq" id="WP_381420738.1">
    <property type="nucleotide sequence ID" value="NZ_JBHSDH010000010.1"/>
</dbReference>
<dbReference type="SMART" id="SM00267">
    <property type="entry name" value="GGDEF"/>
    <property type="match status" value="1"/>
</dbReference>